<accession>A0A7Y3TXL2</accession>
<dbReference type="SUPFAM" id="SSF53474">
    <property type="entry name" value="alpha/beta-Hydrolases"/>
    <property type="match status" value="1"/>
</dbReference>
<organism evidence="3 4">
    <name type="scientific">Vreelandella azerica</name>
    <dbReference type="NCBI Taxonomy" id="2732867"/>
    <lineage>
        <taxon>Bacteria</taxon>
        <taxon>Pseudomonadati</taxon>
        <taxon>Pseudomonadota</taxon>
        <taxon>Gammaproteobacteria</taxon>
        <taxon>Oceanospirillales</taxon>
        <taxon>Halomonadaceae</taxon>
        <taxon>Vreelandella</taxon>
    </lineage>
</organism>
<dbReference type="GO" id="GO:0016787">
    <property type="term" value="F:hydrolase activity"/>
    <property type="evidence" value="ECO:0007669"/>
    <property type="project" value="UniProtKB-KW"/>
</dbReference>
<gene>
    <name evidence="3" type="ORF">HLB35_09460</name>
</gene>
<proteinExistence type="inferred from homology"/>
<comment type="caution">
    <text evidence="3">The sequence shown here is derived from an EMBL/GenBank/DDBJ whole genome shotgun (WGS) entry which is preliminary data.</text>
</comment>
<reference evidence="3 4" key="2">
    <citation type="submission" date="2020-06" db="EMBL/GenBank/DDBJ databases">
        <title>Halomonas songnenensis sp. nov., a moderately halophilic bacterium isolated from saline and alkaline soils.</title>
        <authorList>
            <person name="Jiang J."/>
            <person name="Pan Y."/>
        </authorList>
    </citation>
    <scope>NUCLEOTIDE SEQUENCE [LARGE SCALE GENOMIC DNA]</scope>
    <source>
        <strain evidence="3 4">TBZ9</strain>
    </source>
</reference>
<dbReference type="AlphaFoldDB" id="A0A7Y3TXL2"/>
<comment type="similarity">
    <text evidence="1">Belongs to the AB hydrolase superfamily.</text>
</comment>
<sequence>MILTKEKVIARNNIEILGSGSTTLLMAHGFGCNQTMWYRLTPELQSRYTLVLFDYVGSGQSQLSAYSEARYSSLEGYAADINEICTTLDLTQVHLVGHSVSCTIGMLAANNDPERFASQIMVCPSPCFLNLPPDYHGGFERSDLEELVELMDRNHMGWASYLAPLVMGSTSPDLMVGELSDSFCSTDPLVAKTFAKATFFSDYRHLLPKNQHPTLLLQSQVDALASVSIGHYMQAHIPKSTLHVLPTEGHCIHMTHPELVSQEMITWLNRLA</sequence>
<dbReference type="Pfam" id="PF00561">
    <property type="entry name" value="Abhydrolase_1"/>
    <property type="match status" value="1"/>
</dbReference>
<dbReference type="PANTHER" id="PTHR43039">
    <property type="entry name" value="ESTERASE-RELATED"/>
    <property type="match status" value="1"/>
</dbReference>
<evidence type="ECO:0000259" key="2">
    <source>
        <dbReference type="Pfam" id="PF00561"/>
    </source>
</evidence>
<protein>
    <submittedName>
        <fullName evidence="3">Alpha/beta hydrolase</fullName>
    </submittedName>
</protein>
<evidence type="ECO:0000256" key="1">
    <source>
        <dbReference type="ARBA" id="ARBA00008645"/>
    </source>
</evidence>
<keyword evidence="3" id="KW-0378">Hydrolase</keyword>
<dbReference type="EMBL" id="JABFHI010000003">
    <property type="protein sequence ID" value="NOG31929.1"/>
    <property type="molecule type" value="Genomic_DNA"/>
</dbReference>
<evidence type="ECO:0000313" key="3">
    <source>
        <dbReference type="EMBL" id="NOG31929.1"/>
    </source>
</evidence>
<dbReference type="InterPro" id="IPR000073">
    <property type="entry name" value="AB_hydrolase_1"/>
</dbReference>
<dbReference type="Gene3D" id="3.40.50.1820">
    <property type="entry name" value="alpha/beta hydrolase"/>
    <property type="match status" value="1"/>
</dbReference>
<feature type="domain" description="AB hydrolase-1" evidence="2">
    <location>
        <begin position="23"/>
        <end position="257"/>
    </location>
</feature>
<evidence type="ECO:0000313" key="4">
    <source>
        <dbReference type="Proteomes" id="UP000588806"/>
    </source>
</evidence>
<reference evidence="3 4" key="1">
    <citation type="submission" date="2020-05" db="EMBL/GenBank/DDBJ databases">
        <authorList>
            <person name="Ruan W."/>
            <person name="Jeon C.O."/>
            <person name="Chun B.H."/>
        </authorList>
    </citation>
    <scope>NUCLEOTIDE SEQUENCE [LARGE SCALE GENOMIC DNA]</scope>
    <source>
        <strain evidence="3 4">TBZ9</strain>
    </source>
</reference>
<dbReference type="RefSeq" id="WP_216601474.1">
    <property type="nucleotide sequence ID" value="NZ_JABFHI010000003.1"/>
</dbReference>
<dbReference type="InterPro" id="IPR029058">
    <property type="entry name" value="AB_hydrolase_fold"/>
</dbReference>
<dbReference type="Proteomes" id="UP000588806">
    <property type="component" value="Unassembled WGS sequence"/>
</dbReference>
<keyword evidence="4" id="KW-1185">Reference proteome</keyword>
<name>A0A7Y3TXL2_9GAMM</name>